<evidence type="ECO:0000256" key="2">
    <source>
        <dbReference type="ARBA" id="ARBA00009772"/>
    </source>
</evidence>
<keyword evidence="11" id="KW-0966">Cell projection</keyword>
<feature type="transmembrane region" description="Helical" evidence="10">
    <location>
        <begin position="172"/>
        <end position="192"/>
    </location>
</feature>
<feature type="transmembrane region" description="Helical" evidence="10">
    <location>
        <begin position="95"/>
        <end position="117"/>
    </location>
</feature>
<evidence type="ECO:0000256" key="5">
    <source>
        <dbReference type="ARBA" id="ARBA00022692"/>
    </source>
</evidence>
<dbReference type="PRINTS" id="PR00953">
    <property type="entry name" value="TYPE3IMRPROT"/>
</dbReference>
<keyword evidence="12" id="KW-1185">Reference proteome</keyword>
<protein>
    <recommendedName>
        <fullName evidence="3 9">Flagellar biosynthetic protein FliR</fullName>
    </recommendedName>
</protein>
<keyword evidence="7 10" id="KW-0472">Membrane</keyword>
<keyword evidence="11" id="KW-0969">Cilium</keyword>
<feature type="transmembrane region" description="Helical" evidence="10">
    <location>
        <begin position="12"/>
        <end position="32"/>
    </location>
</feature>
<comment type="subcellular location">
    <subcellularLocation>
        <location evidence="10">Cell membrane</location>
        <topology evidence="10">Multi-pass membrane protein</topology>
    </subcellularLocation>
    <subcellularLocation>
        <location evidence="10">Bacterial flagellum basal body</location>
    </subcellularLocation>
</comment>
<dbReference type="AlphaFoldDB" id="A0A084IMU0"/>
<keyword evidence="5 10" id="KW-0812">Transmembrane</keyword>
<dbReference type="GO" id="GO:0005886">
    <property type="term" value="C:plasma membrane"/>
    <property type="evidence" value="ECO:0007669"/>
    <property type="project" value="UniProtKB-SubCell"/>
</dbReference>
<evidence type="ECO:0000256" key="1">
    <source>
        <dbReference type="ARBA" id="ARBA00002578"/>
    </source>
</evidence>
<evidence type="ECO:0000256" key="3">
    <source>
        <dbReference type="ARBA" id="ARBA00021717"/>
    </source>
</evidence>
<comment type="function">
    <text evidence="1 10">Role in flagellar biosynthesis.</text>
</comment>
<keyword evidence="4 10" id="KW-1003">Cell membrane</keyword>
<feature type="transmembrane region" description="Helical" evidence="10">
    <location>
        <begin position="44"/>
        <end position="61"/>
    </location>
</feature>
<dbReference type="Pfam" id="PF01311">
    <property type="entry name" value="Bac_export_1"/>
    <property type="match status" value="1"/>
</dbReference>
<feature type="transmembrane region" description="Helical" evidence="10">
    <location>
        <begin position="67"/>
        <end position="88"/>
    </location>
</feature>
<keyword evidence="11" id="KW-0282">Flagellum</keyword>
<dbReference type="EMBL" id="APNK01000007">
    <property type="protein sequence ID" value="KEZ78024.1"/>
    <property type="molecule type" value="Genomic_DNA"/>
</dbReference>
<organism evidence="11 12">
    <name type="scientific">Salinisphaera hydrothermalis (strain C41B8)</name>
    <dbReference type="NCBI Taxonomy" id="1304275"/>
    <lineage>
        <taxon>Bacteria</taxon>
        <taxon>Pseudomonadati</taxon>
        <taxon>Pseudomonadota</taxon>
        <taxon>Gammaproteobacteria</taxon>
        <taxon>Salinisphaerales</taxon>
        <taxon>Salinisphaeraceae</taxon>
        <taxon>Salinisphaera</taxon>
    </lineage>
</organism>
<evidence type="ECO:0000256" key="4">
    <source>
        <dbReference type="ARBA" id="ARBA00022475"/>
    </source>
</evidence>
<dbReference type="InterPro" id="IPR006303">
    <property type="entry name" value="FliR"/>
</dbReference>
<sequence length="265" mass="28209">MIHFTSGQLTGWVMLVFWPFVRLLAFVATAPLFGENMVPRRVQIGLAGLLAFVIAPTLGPIPDVPPVSIAGVWLIIQQVMIGAALGLVMRLAFGVVQAAGEFIGMQMGLGFASFYSAAMGTNTMVLGQILNTIAMLLFLAFNGHLVLIDILTRSFTLLPIGASEFDGNGWMLAARTGAILFTAGVSLALPLIATLLTINMAMGILNRASPQLSIFSIGFPMTLMTGLAVLTFLMPDLGGFMHRLFDTLFERMLEVTAALAGSPTT</sequence>
<dbReference type="OrthoDB" id="9797790at2"/>
<dbReference type="GO" id="GO:0044780">
    <property type="term" value="P:bacterial-type flagellum assembly"/>
    <property type="evidence" value="ECO:0007669"/>
    <property type="project" value="UniProtKB-UniRule"/>
</dbReference>
<gene>
    <name evidence="11" type="ORF">C41B8_07007</name>
</gene>
<keyword evidence="8 10" id="KW-0975">Bacterial flagellum</keyword>
<dbReference type="STRING" id="1304275.C41B8_07007"/>
<reference evidence="11 12" key="1">
    <citation type="submission" date="2013-03" db="EMBL/GenBank/DDBJ databases">
        <title>Salinisphaera hydrothermalis C41B8 Genome Sequencing.</title>
        <authorList>
            <person name="Li C."/>
            <person name="Lai Q."/>
            <person name="Shao Z."/>
        </authorList>
    </citation>
    <scope>NUCLEOTIDE SEQUENCE [LARGE SCALE GENOMIC DNA]</scope>
    <source>
        <strain evidence="11 12">C41B8</strain>
    </source>
</reference>
<dbReference type="Proteomes" id="UP000028302">
    <property type="component" value="Unassembled WGS sequence"/>
</dbReference>
<dbReference type="GO" id="GO:0006605">
    <property type="term" value="P:protein targeting"/>
    <property type="evidence" value="ECO:0007669"/>
    <property type="project" value="UniProtKB-UniRule"/>
</dbReference>
<evidence type="ECO:0000256" key="8">
    <source>
        <dbReference type="ARBA" id="ARBA00023143"/>
    </source>
</evidence>
<evidence type="ECO:0000256" key="6">
    <source>
        <dbReference type="ARBA" id="ARBA00022989"/>
    </source>
</evidence>
<dbReference type="RefSeq" id="WP_037335960.1">
    <property type="nucleotide sequence ID" value="NZ_APNK01000007.1"/>
</dbReference>
<evidence type="ECO:0000256" key="7">
    <source>
        <dbReference type="ARBA" id="ARBA00023136"/>
    </source>
</evidence>
<evidence type="ECO:0000313" key="11">
    <source>
        <dbReference type="EMBL" id="KEZ78024.1"/>
    </source>
</evidence>
<dbReference type="NCBIfam" id="TIGR01400">
    <property type="entry name" value="fliR"/>
    <property type="match status" value="1"/>
</dbReference>
<feature type="transmembrane region" description="Helical" evidence="10">
    <location>
        <begin position="212"/>
        <end position="233"/>
    </location>
</feature>
<dbReference type="InterPro" id="IPR002010">
    <property type="entry name" value="T3SS_IM_R"/>
</dbReference>
<dbReference type="GO" id="GO:0009425">
    <property type="term" value="C:bacterial-type flagellum basal body"/>
    <property type="evidence" value="ECO:0007669"/>
    <property type="project" value="UniProtKB-SubCell"/>
</dbReference>
<dbReference type="eggNOG" id="COG1684">
    <property type="taxonomic scope" value="Bacteria"/>
</dbReference>
<evidence type="ECO:0000256" key="10">
    <source>
        <dbReference type="RuleBase" id="RU362071"/>
    </source>
</evidence>
<dbReference type="PATRIC" id="fig|1304275.5.peg.1433"/>
<dbReference type="PANTHER" id="PTHR30065:SF8">
    <property type="entry name" value="FLAGELLAR BIOSYNTHETIC PROTEIN FLIR"/>
    <property type="match status" value="1"/>
</dbReference>
<evidence type="ECO:0000256" key="9">
    <source>
        <dbReference type="NCBIfam" id="TIGR01400"/>
    </source>
</evidence>
<keyword evidence="6 10" id="KW-1133">Transmembrane helix</keyword>
<evidence type="ECO:0000313" key="12">
    <source>
        <dbReference type="Proteomes" id="UP000028302"/>
    </source>
</evidence>
<feature type="transmembrane region" description="Helical" evidence="10">
    <location>
        <begin position="129"/>
        <end position="151"/>
    </location>
</feature>
<dbReference type="PANTHER" id="PTHR30065">
    <property type="entry name" value="FLAGELLAR BIOSYNTHETIC PROTEIN FLIR"/>
    <property type="match status" value="1"/>
</dbReference>
<accession>A0A084IMU0</accession>
<comment type="similarity">
    <text evidence="2 10">Belongs to the FliR/MopE/SpaR family.</text>
</comment>
<name>A0A084IMU0_SALHC</name>
<comment type="caution">
    <text evidence="11">The sequence shown here is derived from an EMBL/GenBank/DDBJ whole genome shotgun (WGS) entry which is preliminary data.</text>
</comment>
<proteinExistence type="inferred from homology"/>